<dbReference type="Proteomes" id="UP000285060">
    <property type="component" value="Unassembled WGS sequence"/>
</dbReference>
<feature type="domain" description="N-acetyltransferase" evidence="1">
    <location>
        <begin position="163"/>
        <end position="310"/>
    </location>
</feature>
<dbReference type="InterPro" id="IPR016181">
    <property type="entry name" value="Acyl_CoA_acyltransferase"/>
</dbReference>
<dbReference type="VEuPathDB" id="FungiDB:H310_01536"/>
<sequence length="310" mass="33410">MARTRSTFQCVADPSVFLDVTLSLRKLDRIGTNKIASIAIGVVMGAHPPDNHRYFVAVASNGSDRTGQDVRVTSFALYSYSSGLLLSPNMSTDEATALGKLVATTIDTVLEEVRGAHAATLAFNGSYCRHRLTPTSAVLKHELLLYSLRDLRPPSSSNVAGNMRVASGNTDAMLLTGWASEFFAYMGSSAHEAPTFVASRLKRHSMFIWEVDGKPVGFASYAPAVEVDGETVYRIGSVFITPTERCKGYASALTAALSQHLRESNSSQTARICLFADAANPASNKAYQRIGFEIEGPYLLYTFTTAPGSV</sequence>
<dbReference type="PROSITE" id="PS51186">
    <property type="entry name" value="GNAT"/>
    <property type="match status" value="1"/>
</dbReference>
<evidence type="ECO:0000313" key="3">
    <source>
        <dbReference type="Proteomes" id="UP000285060"/>
    </source>
</evidence>
<dbReference type="EMBL" id="QUSY01001922">
    <property type="protein sequence ID" value="RHY23082.1"/>
    <property type="molecule type" value="Genomic_DNA"/>
</dbReference>
<dbReference type="GO" id="GO:0016747">
    <property type="term" value="F:acyltransferase activity, transferring groups other than amino-acyl groups"/>
    <property type="evidence" value="ECO:0007669"/>
    <property type="project" value="InterPro"/>
</dbReference>
<reference evidence="2 3" key="1">
    <citation type="submission" date="2018-08" db="EMBL/GenBank/DDBJ databases">
        <title>Aphanomyces genome sequencing and annotation.</title>
        <authorList>
            <person name="Minardi D."/>
            <person name="Oidtmann B."/>
            <person name="Van Der Giezen M."/>
            <person name="Studholme D.J."/>
        </authorList>
    </citation>
    <scope>NUCLEOTIDE SEQUENCE [LARGE SCALE GENOMIC DNA]</scope>
    <source>
        <strain evidence="2 3">NJM0002</strain>
    </source>
</reference>
<name>A0A3R7CU77_9STRA</name>
<dbReference type="CDD" id="cd04301">
    <property type="entry name" value="NAT_SF"/>
    <property type="match status" value="1"/>
</dbReference>
<evidence type="ECO:0000313" key="2">
    <source>
        <dbReference type="EMBL" id="RHY23082.1"/>
    </source>
</evidence>
<organism evidence="2 3">
    <name type="scientific">Aphanomyces invadans</name>
    <dbReference type="NCBI Taxonomy" id="157072"/>
    <lineage>
        <taxon>Eukaryota</taxon>
        <taxon>Sar</taxon>
        <taxon>Stramenopiles</taxon>
        <taxon>Oomycota</taxon>
        <taxon>Saprolegniomycetes</taxon>
        <taxon>Saprolegniales</taxon>
        <taxon>Verrucalvaceae</taxon>
        <taxon>Aphanomyces</taxon>
    </lineage>
</organism>
<dbReference type="AlphaFoldDB" id="A0A3R7CU77"/>
<gene>
    <name evidence="2" type="ORF">DYB32_009309</name>
</gene>
<dbReference type="InterPro" id="IPR000182">
    <property type="entry name" value="GNAT_dom"/>
</dbReference>
<accession>A0A3R7CU77</accession>
<keyword evidence="3" id="KW-1185">Reference proteome</keyword>
<proteinExistence type="predicted"/>
<dbReference type="SUPFAM" id="SSF55729">
    <property type="entry name" value="Acyl-CoA N-acyltransferases (Nat)"/>
    <property type="match status" value="1"/>
</dbReference>
<protein>
    <recommendedName>
        <fullName evidence="1">N-acetyltransferase domain-containing protein</fullName>
    </recommendedName>
</protein>
<dbReference type="Gene3D" id="3.40.630.30">
    <property type="match status" value="1"/>
</dbReference>
<comment type="caution">
    <text evidence="2">The sequence shown here is derived from an EMBL/GenBank/DDBJ whole genome shotgun (WGS) entry which is preliminary data.</text>
</comment>
<evidence type="ECO:0000259" key="1">
    <source>
        <dbReference type="PROSITE" id="PS51186"/>
    </source>
</evidence>
<dbReference type="Pfam" id="PF00583">
    <property type="entry name" value="Acetyltransf_1"/>
    <property type="match status" value="1"/>
</dbReference>